<keyword evidence="8" id="KW-1185">Reference proteome</keyword>
<dbReference type="AlphaFoldDB" id="A0AAU9EK41"/>
<dbReference type="RefSeq" id="WP_338605353.1">
    <property type="nucleotide sequence ID" value="NZ_AP028679.1"/>
</dbReference>
<organism evidence="7 8">
    <name type="scientific">Desulfoferula mesophila</name>
    <dbReference type="NCBI Taxonomy" id="3058419"/>
    <lineage>
        <taxon>Bacteria</taxon>
        <taxon>Pseudomonadati</taxon>
        <taxon>Thermodesulfobacteriota</taxon>
        <taxon>Desulfarculia</taxon>
        <taxon>Desulfarculales</taxon>
        <taxon>Desulfarculaceae</taxon>
        <taxon>Desulfoferula</taxon>
    </lineage>
</organism>
<dbReference type="Pfam" id="PF00005">
    <property type="entry name" value="ABC_tran"/>
    <property type="match status" value="1"/>
</dbReference>
<evidence type="ECO:0000256" key="4">
    <source>
        <dbReference type="ARBA" id="ARBA00022840"/>
    </source>
</evidence>
<reference evidence="8" key="1">
    <citation type="journal article" date="2023" name="Arch. Microbiol.">
        <title>Desulfoferula mesophilus gen. nov. sp. nov., a mesophilic sulfate-reducing bacterium isolated from a brackish lake sediment.</title>
        <authorList>
            <person name="Watanabe T."/>
            <person name="Yabe T."/>
            <person name="Tsuji J.M."/>
            <person name="Fukui M."/>
        </authorList>
    </citation>
    <scope>NUCLEOTIDE SEQUENCE [LARGE SCALE GENOMIC DNA]</scope>
    <source>
        <strain evidence="8">12FAK</strain>
    </source>
</reference>
<dbReference type="GO" id="GO:0005524">
    <property type="term" value="F:ATP binding"/>
    <property type="evidence" value="ECO:0007669"/>
    <property type="project" value="UniProtKB-KW"/>
</dbReference>
<dbReference type="KEGG" id="dmp:FAK_06650"/>
<dbReference type="PROSITE" id="PS50893">
    <property type="entry name" value="ABC_TRANSPORTER_2"/>
    <property type="match status" value="1"/>
</dbReference>
<keyword evidence="5" id="KW-0029">Amino-acid transport</keyword>
<evidence type="ECO:0000256" key="5">
    <source>
        <dbReference type="ARBA" id="ARBA00022970"/>
    </source>
</evidence>
<feature type="domain" description="ABC transporter" evidence="6">
    <location>
        <begin position="2"/>
        <end position="234"/>
    </location>
</feature>
<dbReference type="PANTHER" id="PTHR43820">
    <property type="entry name" value="HIGH-AFFINITY BRANCHED-CHAIN AMINO ACID TRANSPORT ATP-BINDING PROTEIN LIVF"/>
    <property type="match status" value="1"/>
</dbReference>
<evidence type="ECO:0000313" key="7">
    <source>
        <dbReference type="EMBL" id="BEQ13599.1"/>
    </source>
</evidence>
<dbReference type="GO" id="GO:0015658">
    <property type="term" value="F:branched-chain amino acid transmembrane transporter activity"/>
    <property type="evidence" value="ECO:0007669"/>
    <property type="project" value="TreeGrafter"/>
</dbReference>
<accession>A0AAU9EK41</accession>
<dbReference type="PROSITE" id="PS00211">
    <property type="entry name" value="ABC_TRANSPORTER_1"/>
    <property type="match status" value="1"/>
</dbReference>
<dbReference type="Gene3D" id="3.40.50.300">
    <property type="entry name" value="P-loop containing nucleotide triphosphate hydrolases"/>
    <property type="match status" value="1"/>
</dbReference>
<dbReference type="InterPro" id="IPR027417">
    <property type="entry name" value="P-loop_NTPase"/>
</dbReference>
<evidence type="ECO:0000259" key="6">
    <source>
        <dbReference type="PROSITE" id="PS50893"/>
    </source>
</evidence>
<dbReference type="PANTHER" id="PTHR43820:SF4">
    <property type="entry name" value="HIGH-AFFINITY BRANCHED-CHAIN AMINO ACID TRANSPORT ATP-BINDING PROTEIN LIVF"/>
    <property type="match status" value="1"/>
</dbReference>
<name>A0AAU9EK41_9BACT</name>
<evidence type="ECO:0000256" key="3">
    <source>
        <dbReference type="ARBA" id="ARBA00022741"/>
    </source>
</evidence>
<evidence type="ECO:0000256" key="1">
    <source>
        <dbReference type="ARBA" id="ARBA00005417"/>
    </source>
</evidence>
<dbReference type="Proteomes" id="UP001366166">
    <property type="component" value="Chromosome"/>
</dbReference>
<keyword evidence="4 7" id="KW-0067">ATP-binding</keyword>
<evidence type="ECO:0000313" key="8">
    <source>
        <dbReference type="Proteomes" id="UP001366166"/>
    </source>
</evidence>
<gene>
    <name evidence="7" type="ORF">FAK_06650</name>
</gene>
<comment type="similarity">
    <text evidence="1">Belongs to the ABC transporter superfamily.</text>
</comment>
<dbReference type="InterPro" id="IPR052156">
    <property type="entry name" value="BCAA_Transport_ATP-bd_LivF"/>
</dbReference>
<sequence length="245" mass="26672">MLQLSDVHTYYGLSHVLHGVNLELAKGEAVSLIGRNGAGKTTLMRSVMQLTPPRSGSILVNGSVELTKLKPHDVFRQGVRLCPQGRGVFPKLTVEENLRLALVAQRGQDVPAQIQTAYDRFPILGEKRHQKVRGLSGGQRQLLAIARAMLGDTSILLMDEPSEGLAPLVVQELRDLILDIKTTGITILLSEQNVKMALSACDRHYILEKGEIRFSGTTEELACNEDILIQTLGVSTSVAECEAPG</sequence>
<dbReference type="SUPFAM" id="SSF52540">
    <property type="entry name" value="P-loop containing nucleoside triphosphate hydrolases"/>
    <property type="match status" value="1"/>
</dbReference>
<dbReference type="InterPro" id="IPR003439">
    <property type="entry name" value="ABC_transporter-like_ATP-bd"/>
</dbReference>
<dbReference type="SMART" id="SM00382">
    <property type="entry name" value="AAA"/>
    <property type="match status" value="1"/>
</dbReference>
<dbReference type="CDD" id="cd03224">
    <property type="entry name" value="ABC_TM1139_LivF_branched"/>
    <property type="match status" value="1"/>
</dbReference>
<keyword evidence="2" id="KW-0813">Transport</keyword>
<dbReference type="InterPro" id="IPR017871">
    <property type="entry name" value="ABC_transporter-like_CS"/>
</dbReference>
<proteinExistence type="inferred from homology"/>
<dbReference type="GO" id="GO:0015807">
    <property type="term" value="P:L-amino acid transport"/>
    <property type="evidence" value="ECO:0007669"/>
    <property type="project" value="TreeGrafter"/>
</dbReference>
<keyword evidence="3" id="KW-0547">Nucleotide-binding</keyword>
<protein>
    <submittedName>
        <fullName evidence="7">ABC transporter ATP-binding protein</fullName>
    </submittedName>
</protein>
<dbReference type="GO" id="GO:0016887">
    <property type="term" value="F:ATP hydrolysis activity"/>
    <property type="evidence" value="ECO:0007669"/>
    <property type="project" value="InterPro"/>
</dbReference>
<evidence type="ECO:0000256" key="2">
    <source>
        <dbReference type="ARBA" id="ARBA00022448"/>
    </source>
</evidence>
<dbReference type="EMBL" id="AP028679">
    <property type="protein sequence ID" value="BEQ13599.1"/>
    <property type="molecule type" value="Genomic_DNA"/>
</dbReference>
<dbReference type="InterPro" id="IPR003593">
    <property type="entry name" value="AAA+_ATPase"/>
</dbReference>